<evidence type="ECO:0000313" key="2">
    <source>
        <dbReference type="Proteomes" id="UP000887013"/>
    </source>
</evidence>
<accession>A0A8X6QW19</accession>
<gene>
    <name evidence="1" type="ORF">NPIL_561391</name>
</gene>
<organism evidence="1 2">
    <name type="scientific">Nephila pilipes</name>
    <name type="common">Giant wood spider</name>
    <name type="synonym">Nephila maculata</name>
    <dbReference type="NCBI Taxonomy" id="299642"/>
    <lineage>
        <taxon>Eukaryota</taxon>
        <taxon>Metazoa</taxon>
        <taxon>Ecdysozoa</taxon>
        <taxon>Arthropoda</taxon>
        <taxon>Chelicerata</taxon>
        <taxon>Arachnida</taxon>
        <taxon>Araneae</taxon>
        <taxon>Araneomorphae</taxon>
        <taxon>Entelegynae</taxon>
        <taxon>Araneoidea</taxon>
        <taxon>Nephilidae</taxon>
        <taxon>Nephila</taxon>
    </lineage>
</organism>
<name>A0A8X6QW19_NEPPI</name>
<comment type="caution">
    <text evidence="1">The sequence shown here is derived from an EMBL/GenBank/DDBJ whole genome shotgun (WGS) entry which is preliminary data.</text>
</comment>
<dbReference type="Proteomes" id="UP000887013">
    <property type="component" value="Unassembled WGS sequence"/>
</dbReference>
<sequence>MAYNIESRLLNLEAFSRMDIYKYSETFSKQARNRSILTKLRKGLKLFQDKFVSFISFSESEFQGNGYFIVRAEVHAEMKTRVVYNPSADTLPTCEISFKLSSGID</sequence>
<dbReference type="OrthoDB" id="6150801at2759"/>
<dbReference type="AlphaFoldDB" id="A0A8X6QW19"/>
<evidence type="ECO:0000313" key="1">
    <source>
        <dbReference type="EMBL" id="GFU39337.1"/>
    </source>
</evidence>
<reference evidence="1" key="1">
    <citation type="submission" date="2020-08" db="EMBL/GenBank/DDBJ databases">
        <title>Multicomponent nature underlies the extraordinary mechanical properties of spider dragline silk.</title>
        <authorList>
            <person name="Kono N."/>
            <person name="Nakamura H."/>
            <person name="Mori M."/>
            <person name="Yoshida Y."/>
            <person name="Ohtoshi R."/>
            <person name="Malay A.D."/>
            <person name="Moran D.A.P."/>
            <person name="Tomita M."/>
            <person name="Numata K."/>
            <person name="Arakawa K."/>
        </authorList>
    </citation>
    <scope>NUCLEOTIDE SEQUENCE</scope>
</reference>
<protein>
    <submittedName>
        <fullName evidence="1">Uncharacterized protein</fullName>
    </submittedName>
</protein>
<proteinExistence type="predicted"/>
<keyword evidence="2" id="KW-1185">Reference proteome</keyword>
<dbReference type="EMBL" id="BMAW01131409">
    <property type="protein sequence ID" value="GFU39337.1"/>
    <property type="molecule type" value="Genomic_DNA"/>
</dbReference>